<evidence type="ECO:0000313" key="6">
    <source>
        <dbReference type="EMBL" id="GAA1603497.1"/>
    </source>
</evidence>
<protein>
    <submittedName>
        <fullName evidence="6">TetR/AcrR family transcriptional regulator</fullName>
    </submittedName>
</protein>
<keyword evidence="2 4" id="KW-0238">DNA-binding</keyword>
<dbReference type="Pfam" id="PF17940">
    <property type="entry name" value="TetR_C_31"/>
    <property type="match status" value="1"/>
</dbReference>
<dbReference type="SUPFAM" id="SSF48498">
    <property type="entry name" value="Tetracyclin repressor-like, C-terminal domain"/>
    <property type="match status" value="1"/>
</dbReference>
<evidence type="ECO:0000256" key="3">
    <source>
        <dbReference type="ARBA" id="ARBA00023163"/>
    </source>
</evidence>
<evidence type="ECO:0000313" key="7">
    <source>
        <dbReference type="Proteomes" id="UP001500393"/>
    </source>
</evidence>
<dbReference type="PROSITE" id="PS50977">
    <property type="entry name" value="HTH_TETR_2"/>
    <property type="match status" value="1"/>
</dbReference>
<sequence length="185" mass="19648">MPESPAAARGREVRERLLAAAIELIPERGWTAVSTRVLAERAGVTPSVVHYHFPSVTAVLNEAVVGFMRQALGEVEGVLESAATPVEAVDAMFASVDRYTGADPASLIFVEAYLAATRDEHLRDQVAQILGEFRGRFESWLADHGVPAPEATAAVLAAAVDGVLLHRGLGGDQPSSAEVLRRLVA</sequence>
<name>A0ABN2EHK8_9ACTN</name>
<evidence type="ECO:0000256" key="2">
    <source>
        <dbReference type="ARBA" id="ARBA00023125"/>
    </source>
</evidence>
<comment type="caution">
    <text evidence="6">The sequence shown here is derived from an EMBL/GenBank/DDBJ whole genome shotgun (WGS) entry which is preliminary data.</text>
</comment>
<evidence type="ECO:0000259" key="5">
    <source>
        <dbReference type="PROSITE" id="PS50977"/>
    </source>
</evidence>
<evidence type="ECO:0000256" key="4">
    <source>
        <dbReference type="PROSITE-ProRule" id="PRU00335"/>
    </source>
</evidence>
<dbReference type="PANTHER" id="PTHR30055">
    <property type="entry name" value="HTH-TYPE TRANSCRIPTIONAL REGULATOR RUTR"/>
    <property type="match status" value="1"/>
</dbReference>
<evidence type="ECO:0000256" key="1">
    <source>
        <dbReference type="ARBA" id="ARBA00023015"/>
    </source>
</evidence>
<feature type="DNA-binding region" description="H-T-H motif" evidence="4">
    <location>
        <begin position="34"/>
        <end position="53"/>
    </location>
</feature>
<dbReference type="SUPFAM" id="SSF46689">
    <property type="entry name" value="Homeodomain-like"/>
    <property type="match status" value="1"/>
</dbReference>
<organism evidence="6 7">
    <name type="scientific">Kribbella sancticallisti</name>
    <dbReference type="NCBI Taxonomy" id="460087"/>
    <lineage>
        <taxon>Bacteria</taxon>
        <taxon>Bacillati</taxon>
        <taxon>Actinomycetota</taxon>
        <taxon>Actinomycetes</taxon>
        <taxon>Propionibacteriales</taxon>
        <taxon>Kribbellaceae</taxon>
        <taxon>Kribbella</taxon>
    </lineage>
</organism>
<dbReference type="EMBL" id="BAAAOS010000053">
    <property type="protein sequence ID" value="GAA1603497.1"/>
    <property type="molecule type" value="Genomic_DNA"/>
</dbReference>
<keyword evidence="3" id="KW-0804">Transcription</keyword>
<gene>
    <name evidence="6" type="ORF">GCM10009789_66890</name>
</gene>
<dbReference type="InterPro" id="IPR009057">
    <property type="entry name" value="Homeodomain-like_sf"/>
</dbReference>
<dbReference type="PANTHER" id="PTHR30055:SF234">
    <property type="entry name" value="HTH-TYPE TRANSCRIPTIONAL REGULATOR BETI"/>
    <property type="match status" value="1"/>
</dbReference>
<dbReference type="Gene3D" id="1.10.357.10">
    <property type="entry name" value="Tetracycline Repressor, domain 2"/>
    <property type="match status" value="1"/>
</dbReference>
<feature type="domain" description="HTH tetR-type" evidence="5">
    <location>
        <begin position="11"/>
        <end position="71"/>
    </location>
</feature>
<dbReference type="PRINTS" id="PR00455">
    <property type="entry name" value="HTHTETR"/>
</dbReference>
<dbReference type="Proteomes" id="UP001500393">
    <property type="component" value="Unassembled WGS sequence"/>
</dbReference>
<dbReference type="Pfam" id="PF00440">
    <property type="entry name" value="TetR_N"/>
    <property type="match status" value="1"/>
</dbReference>
<accession>A0ABN2EHK8</accession>
<dbReference type="InterPro" id="IPR036271">
    <property type="entry name" value="Tet_transcr_reg_TetR-rel_C_sf"/>
</dbReference>
<dbReference type="RefSeq" id="WP_344220747.1">
    <property type="nucleotide sequence ID" value="NZ_BAAAOS010000053.1"/>
</dbReference>
<reference evidence="6 7" key="1">
    <citation type="journal article" date="2019" name="Int. J. Syst. Evol. Microbiol.">
        <title>The Global Catalogue of Microorganisms (GCM) 10K type strain sequencing project: providing services to taxonomists for standard genome sequencing and annotation.</title>
        <authorList>
            <consortium name="The Broad Institute Genomics Platform"/>
            <consortium name="The Broad Institute Genome Sequencing Center for Infectious Disease"/>
            <person name="Wu L."/>
            <person name="Ma J."/>
        </authorList>
    </citation>
    <scope>NUCLEOTIDE SEQUENCE [LARGE SCALE GENOMIC DNA]</scope>
    <source>
        <strain evidence="6 7">JCM 14969</strain>
    </source>
</reference>
<keyword evidence="1" id="KW-0805">Transcription regulation</keyword>
<dbReference type="InterPro" id="IPR041583">
    <property type="entry name" value="TetR_C_31"/>
</dbReference>
<keyword evidence="7" id="KW-1185">Reference proteome</keyword>
<dbReference type="InterPro" id="IPR050109">
    <property type="entry name" value="HTH-type_TetR-like_transc_reg"/>
</dbReference>
<dbReference type="InterPro" id="IPR001647">
    <property type="entry name" value="HTH_TetR"/>
</dbReference>
<proteinExistence type="predicted"/>